<name>A0AAE0T4K6_9BIVA</name>
<reference evidence="1" key="3">
    <citation type="submission" date="2023-05" db="EMBL/GenBank/DDBJ databases">
        <authorList>
            <person name="Smith C.H."/>
        </authorList>
    </citation>
    <scope>NUCLEOTIDE SEQUENCE</scope>
    <source>
        <strain evidence="1">CHS0354</strain>
        <tissue evidence="1">Mantle</tissue>
    </source>
</reference>
<dbReference type="PROSITE" id="PS50143">
    <property type="entry name" value="BIR_REPEAT_2"/>
    <property type="match status" value="1"/>
</dbReference>
<protein>
    <submittedName>
        <fullName evidence="1">Uncharacterized protein</fullName>
    </submittedName>
</protein>
<reference evidence="1" key="1">
    <citation type="journal article" date="2021" name="Genome Biol. Evol.">
        <title>A High-Quality Reference Genome for a Parasitic Bivalve with Doubly Uniparental Inheritance (Bivalvia: Unionida).</title>
        <authorList>
            <person name="Smith C.H."/>
        </authorList>
    </citation>
    <scope>NUCLEOTIDE SEQUENCE</scope>
    <source>
        <strain evidence="1">CHS0354</strain>
    </source>
</reference>
<accession>A0AAE0T4K6</accession>
<dbReference type="PANTHER" id="PTHR10044:SF139">
    <property type="entry name" value="DEATH-ASSOCIATED INHIBITOR OF APOPTOSIS 2"/>
    <property type="match status" value="1"/>
</dbReference>
<dbReference type="InterPro" id="IPR050784">
    <property type="entry name" value="IAP"/>
</dbReference>
<dbReference type="GO" id="GO:0005737">
    <property type="term" value="C:cytoplasm"/>
    <property type="evidence" value="ECO:0007669"/>
    <property type="project" value="TreeGrafter"/>
</dbReference>
<dbReference type="GO" id="GO:0005634">
    <property type="term" value="C:nucleus"/>
    <property type="evidence" value="ECO:0007669"/>
    <property type="project" value="TreeGrafter"/>
</dbReference>
<comment type="caution">
    <text evidence="1">The sequence shown here is derived from an EMBL/GenBank/DDBJ whole genome shotgun (WGS) entry which is preliminary data.</text>
</comment>
<dbReference type="Gene3D" id="1.10.1170.10">
    <property type="entry name" value="Inhibitor Of Apoptosis Protein (2mihbC-IAP-1), Chain A"/>
    <property type="match status" value="1"/>
</dbReference>
<evidence type="ECO:0000313" key="2">
    <source>
        <dbReference type="Proteomes" id="UP001195483"/>
    </source>
</evidence>
<dbReference type="GO" id="GO:0043027">
    <property type="term" value="F:cysteine-type endopeptidase inhibitor activity involved in apoptotic process"/>
    <property type="evidence" value="ECO:0007669"/>
    <property type="project" value="TreeGrafter"/>
</dbReference>
<proteinExistence type="predicted"/>
<sequence length="72" mass="8380">MSRLQDIVRCFACNVGLKNRGPDDPPWIKHAQSFPQCQYVRHVKSEEFTNLVQMMTDQSDEEVSHHVLGCEY</sequence>
<evidence type="ECO:0000313" key="1">
    <source>
        <dbReference type="EMBL" id="KAK3603363.1"/>
    </source>
</evidence>
<reference evidence="1" key="2">
    <citation type="journal article" date="2021" name="Genome Biol. Evol.">
        <title>Developing a high-quality reference genome for a parasitic bivalve with doubly uniparental inheritance (Bivalvia: Unionida).</title>
        <authorList>
            <person name="Smith C.H."/>
        </authorList>
    </citation>
    <scope>NUCLEOTIDE SEQUENCE</scope>
    <source>
        <strain evidence="1">CHS0354</strain>
        <tissue evidence="1">Mantle</tissue>
    </source>
</reference>
<dbReference type="InterPro" id="IPR001370">
    <property type="entry name" value="BIR_rpt"/>
</dbReference>
<dbReference type="GO" id="GO:0051726">
    <property type="term" value="P:regulation of cell cycle"/>
    <property type="evidence" value="ECO:0007669"/>
    <property type="project" value="TreeGrafter"/>
</dbReference>
<dbReference type="GO" id="GO:0043066">
    <property type="term" value="P:negative regulation of apoptotic process"/>
    <property type="evidence" value="ECO:0007669"/>
    <property type="project" value="TreeGrafter"/>
</dbReference>
<keyword evidence="2" id="KW-1185">Reference proteome</keyword>
<dbReference type="AlphaFoldDB" id="A0AAE0T4K6"/>
<dbReference type="Pfam" id="PF00653">
    <property type="entry name" value="BIR"/>
    <property type="match status" value="1"/>
</dbReference>
<organism evidence="1 2">
    <name type="scientific">Potamilus streckersoni</name>
    <dbReference type="NCBI Taxonomy" id="2493646"/>
    <lineage>
        <taxon>Eukaryota</taxon>
        <taxon>Metazoa</taxon>
        <taxon>Spiralia</taxon>
        <taxon>Lophotrochozoa</taxon>
        <taxon>Mollusca</taxon>
        <taxon>Bivalvia</taxon>
        <taxon>Autobranchia</taxon>
        <taxon>Heteroconchia</taxon>
        <taxon>Palaeoheterodonta</taxon>
        <taxon>Unionida</taxon>
        <taxon>Unionoidea</taxon>
        <taxon>Unionidae</taxon>
        <taxon>Ambleminae</taxon>
        <taxon>Lampsilini</taxon>
        <taxon>Potamilus</taxon>
    </lineage>
</organism>
<dbReference type="Proteomes" id="UP001195483">
    <property type="component" value="Unassembled WGS sequence"/>
</dbReference>
<gene>
    <name evidence="1" type="ORF">CHS0354_025969</name>
</gene>
<dbReference type="SUPFAM" id="SSF57924">
    <property type="entry name" value="Inhibitor of apoptosis (IAP) repeat"/>
    <property type="match status" value="1"/>
</dbReference>
<dbReference type="EMBL" id="JAEAOA010001549">
    <property type="protein sequence ID" value="KAK3603363.1"/>
    <property type="molecule type" value="Genomic_DNA"/>
</dbReference>
<dbReference type="PANTHER" id="PTHR10044">
    <property type="entry name" value="INHIBITOR OF APOPTOSIS"/>
    <property type="match status" value="1"/>
</dbReference>